<dbReference type="EMBL" id="OX458332">
    <property type="protein sequence ID" value="CAI8792161.1"/>
    <property type="molecule type" value="Genomic_DNA"/>
</dbReference>
<evidence type="ECO:0000256" key="1">
    <source>
        <dbReference type="SAM" id="Phobius"/>
    </source>
</evidence>
<reference evidence="2" key="1">
    <citation type="submission" date="2023-03" db="EMBL/GenBank/DDBJ databases">
        <authorList>
            <person name="Pearce D."/>
        </authorList>
    </citation>
    <scope>NUCLEOTIDE SEQUENCE</scope>
    <source>
        <strain evidence="2">Mc</strain>
    </source>
</reference>
<keyword evidence="1" id="KW-1133">Transmembrane helix</keyword>
<dbReference type="RefSeq" id="WP_010962272.1">
    <property type="nucleotide sequence ID" value="NZ_CP079096.1"/>
</dbReference>
<organism evidence="2 3">
    <name type="scientific">Methylococcus capsulatus</name>
    <dbReference type="NCBI Taxonomy" id="414"/>
    <lineage>
        <taxon>Bacteria</taxon>
        <taxon>Pseudomonadati</taxon>
        <taxon>Pseudomonadota</taxon>
        <taxon>Gammaproteobacteria</taxon>
        <taxon>Methylococcales</taxon>
        <taxon>Methylococcaceae</taxon>
        <taxon>Methylococcus</taxon>
    </lineage>
</organism>
<dbReference type="AlphaFoldDB" id="A0AA35UPS0"/>
<accession>A0AA35UPS0</accession>
<proteinExistence type="predicted"/>
<evidence type="ECO:0000313" key="2">
    <source>
        <dbReference type="EMBL" id="CAI8792161.1"/>
    </source>
</evidence>
<gene>
    <name evidence="2" type="ORF">MCNOR_1406</name>
</gene>
<sequence length="66" mass="7397">MTTRDIFHRLRVGLALLAGFLVGKLLGGHFGHHASEFFIGGFMLGFLLTHALYWVIDRAFGRRAPL</sequence>
<dbReference type="Proteomes" id="UP001158598">
    <property type="component" value="Chromosome"/>
</dbReference>
<keyword evidence="1" id="KW-0812">Transmembrane</keyword>
<feature type="transmembrane region" description="Helical" evidence="1">
    <location>
        <begin position="37"/>
        <end position="56"/>
    </location>
</feature>
<name>A0AA35UPS0_METCP</name>
<protein>
    <submittedName>
        <fullName evidence="2">Uncharacterized protein</fullName>
    </submittedName>
</protein>
<keyword evidence="1" id="KW-0472">Membrane</keyword>
<evidence type="ECO:0000313" key="3">
    <source>
        <dbReference type="Proteomes" id="UP001158598"/>
    </source>
</evidence>